<feature type="region of interest" description="Disordered" evidence="1">
    <location>
        <begin position="39"/>
        <end position="66"/>
    </location>
</feature>
<sequence>MLAVATLEQLLEHRTVHSRERESISFDLWKTYSTNLQPCSSKRKRGSAAPYLESTRTSDESSGSDIGPGETALVLLIPLLTAPLHDLHLQLQYGIFS</sequence>
<dbReference type="AlphaFoldDB" id="L9LDX6"/>
<dbReference type="Proteomes" id="UP000011518">
    <property type="component" value="Unassembled WGS sequence"/>
</dbReference>
<keyword evidence="3" id="KW-1185">Reference proteome</keyword>
<evidence type="ECO:0000256" key="1">
    <source>
        <dbReference type="SAM" id="MobiDB-lite"/>
    </source>
</evidence>
<reference evidence="3" key="1">
    <citation type="submission" date="2012-07" db="EMBL/GenBank/DDBJ databases">
        <title>Genome of the Chinese tree shrew, a rising model animal genetically related to primates.</title>
        <authorList>
            <person name="Zhang G."/>
            <person name="Fan Y."/>
            <person name="Yao Y."/>
            <person name="Huang Z."/>
        </authorList>
    </citation>
    <scope>NUCLEOTIDE SEQUENCE [LARGE SCALE GENOMIC DNA]</scope>
</reference>
<reference evidence="3" key="2">
    <citation type="journal article" date="2013" name="Nat. Commun.">
        <title>Genome of the Chinese tree shrew.</title>
        <authorList>
            <person name="Fan Y."/>
            <person name="Huang Z.Y."/>
            <person name="Cao C.C."/>
            <person name="Chen C.S."/>
            <person name="Chen Y.X."/>
            <person name="Fan D.D."/>
            <person name="He J."/>
            <person name="Hou H.L."/>
            <person name="Hu L."/>
            <person name="Hu X.T."/>
            <person name="Jiang X.T."/>
            <person name="Lai R."/>
            <person name="Lang Y.S."/>
            <person name="Liang B."/>
            <person name="Liao S.G."/>
            <person name="Mu D."/>
            <person name="Ma Y.Y."/>
            <person name="Niu Y.Y."/>
            <person name="Sun X.Q."/>
            <person name="Xia J.Q."/>
            <person name="Xiao J."/>
            <person name="Xiong Z.Q."/>
            <person name="Xu L."/>
            <person name="Yang L."/>
            <person name="Zhang Y."/>
            <person name="Zhao W."/>
            <person name="Zhao X.D."/>
            <person name="Zheng Y.T."/>
            <person name="Zhou J.M."/>
            <person name="Zhu Y.B."/>
            <person name="Zhang G.J."/>
            <person name="Wang J."/>
            <person name="Yao Y.G."/>
        </authorList>
    </citation>
    <scope>NUCLEOTIDE SEQUENCE [LARGE SCALE GENOMIC DNA]</scope>
</reference>
<organism evidence="2 3">
    <name type="scientific">Tupaia chinensis</name>
    <name type="common">Chinese tree shrew</name>
    <name type="synonym">Tupaia belangeri chinensis</name>
    <dbReference type="NCBI Taxonomy" id="246437"/>
    <lineage>
        <taxon>Eukaryota</taxon>
        <taxon>Metazoa</taxon>
        <taxon>Chordata</taxon>
        <taxon>Craniata</taxon>
        <taxon>Vertebrata</taxon>
        <taxon>Euteleostomi</taxon>
        <taxon>Mammalia</taxon>
        <taxon>Eutheria</taxon>
        <taxon>Euarchontoglires</taxon>
        <taxon>Scandentia</taxon>
        <taxon>Tupaiidae</taxon>
        <taxon>Tupaia</taxon>
    </lineage>
</organism>
<dbReference type="EMBL" id="KB320451">
    <property type="protein sequence ID" value="ELW71947.1"/>
    <property type="molecule type" value="Genomic_DNA"/>
</dbReference>
<name>L9LDX6_TUPCH</name>
<evidence type="ECO:0000313" key="2">
    <source>
        <dbReference type="EMBL" id="ELW71947.1"/>
    </source>
</evidence>
<proteinExistence type="predicted"/>
<gene>
    <name evidence="2" type="ORF">TREES_T100010504</name>
</gene>
<dbReference type="InParanoid" id="L9LDX6"/>
<accession>L9LDX6</accession>
<protein>
    <submittedName>
        <fullName evidence="2">Uncharacterized protein</fullName>
    </submittedName>
</protein>
<evidence type="ECO:0000313" key="3">
    <source>
        <dbReference type="Proteomes" id="UP000011518"/>
    </source>
</evidence>